<accession>A0ABD3MUE0</accession>
<dbReference type="PANTHER" id="PTHR24221">
    <property type="entry name" value="ATP-BINDING CASSETTE SUB-FAMILY B"/>
    <property type="match status" value="1"/>
</dbReference>
<feature type="compositionally biased region" description="Polar residues" evidence="9">
    <location>
        <begin position="1"/>
        <end position="22"/>
    </location>
</feature>
<protein>
    <recommendedName>
        <fullName evidence="14">ABC transporter</fullName>
    </recommendedName>
</protein>
<evidence type="ECO:0000256" key="6">
    <source>
        <dbReference type="ARBA" id="ARBA00022840"/>
    </source>
</evidence>
<dbReference type="SUPFAM" id="SSF52540">
    <property type="entry name" value="P-loop containing nucleoside triphosphate hydrolases"/>
    <property type="match status" value="1"/>
</dbReference>
<gene>
    <name evidence="12" type="ORF">ACHAWO_008257</name>
</gene>
<dbReference type="SUPFAM" id="SSF90123">
    <property type="entry name" value="ABC transporter transmembrane region"/>
    <property type="match status" value="1"/>
</dbReference>
<organism evidence="12 13">
    <name type="scientific">Cyclotella atomus</name>
    <dbReference type="NCBI Taxonomy" id="382360"/>
    <lineage>
        <taxon>Eukaryota</taxon>
        <taxon>Sar</taxon>
        <taxon>Stramenopiles</taxon>
        <taxon>Ochrophyta</taxon>
        <taxon>Bacillariophyta</taxon>
        <taxon>Coscinodiscophyceae</taxon>
        <taxon>Thalassiosirophycidae</taxon>
        <taxon>Stephanodiscales</taxon>
        <taxon>Stephanodiscaceae</taxon>
        <taxon>Cyclotella</taxon>
    </lineage>
</organism>
<keyword evidence="6" id="KW-0067">ATP-binding</keyword>
<dbReference type="InterPro" id="IPR017871">
    <property type="entry name" value="ABC_transporter-like_CS"/>
</dbReference>
<dbReference type="InterPro" id="IPR011527">
    <property type="entry name" value="ABC1_TM_dom"/>
</dbReference>
<dbReference type="InterPro" id="IPR003439">
    <property type="entry name" value="ABC_transporter-like_ATP-bd"/>
</dbReference>
<keyword evidence="4" id="KW-0812">Transmembrane</keyword>
<feature type="domain" description="ABC transporter" evidence="10">
    <location>
        <begin position="483"/>
        <end position="726"/>
    </location>
</feature>
<dbReference type="GO" id="GO:0005886">
    <property type="term" value="C:plasma membrane"/>
    <property type="evidence" value="ECO:0007669"/>
    <property type="project" value="UniProtKB-SubCell"/>
</dbReference>
<sequence length="731" mass="80574">MPPQSTTAVSPAGKTQSETTPLMENDRTPSDIESGLSHNPTPTWSEAFAFVSPYLRPRDRHHTLLACLALLTVLIEKLVNILPPLAIRHAVDAISSFAAISDEELDTYSTLQSQTARTVAMSILAYFIIQTVNSALSSLQSISQRAVSLDAERRFATALFSHLQMLGPAYHLERHAGELLRVLSRGSDATSTIIDSLWFNLFPTLFEAFVVAAVFWKFGVVSIAISTLVSVSLYLVYTLQVTNTRMTQRRQVIEKGDEVGRIETETLTNYETVVMFGREKKEVEEYDTVRKEYTDERVNMLGLFAWLQLGQQTIKLGGTCIGLWLAGRATVYGTGDSSSTLSPGSFVVVQLYIQQLFQPLSYLGFTYRQITEAFTDLEKAVKCLKSVPSVKDADDAIEWDAALEKQASERPESSGDIKFVNVSFRYKVNASKRKLGVAEEEETSGRRRNGRRGFGRRGLWGNRGRGVWSGAGGAGFWLNAARKTSSNVPGDENDQKVEMGGIQDVSFHIPAGKTAALVGPSGSGKTTIIRCILRMYDVDTGSVMVDGIDVKSLYQQSLRSNIGVVAQDTVLFHASLRDNIVYGKKSASEEEIWDAVKASALEPLVKSLPEGLDTLVGERGMKLSGGERQRVGLARCIIKKPKLVLLDEATSALDSGTEREVQRNILTRKTAAAVCKGRTTLMIAHRLSTAKRSDIIIVLDKGRVIEHGTHDELLELNGMYTKLWNDQQNDD</sequence>
<keyword evidence="13" id="KW-1185">Reference proteome</keyword>
<proteinExistence type="predicted"/>
<dbReference type="InterPro" id="IPR039421">
    <property type="entry name" value="Type_1_exporter"/>
</dbReference>
<dbReference type="FunFam" id="3.40.50.300:FF:000299">
    <property type="entry name" value="ABC transporter ATP-binding protein/permease"/>
    <property type="match status" value="1"/>
</dbReference>
<keyword evidence="8" id="KW-0472">Membrane</keyword>
<evidence type="ECO:0008006" key="14">
    <source>
        <dbReference type="Google" id="ProtNLM"/>
    </source>
</evidence>
<keyword evidence="7" id="KW-1133">Transmembrane helix</keyword>
<evidence type="ECO:0000256" key="1">
    <source>
        <dbReference type="ARBA" id="ARBA00004651"/>
    </source>
</evidence>
<name>A0ABD3MUE0_9STRA</name>
<evidence type="ECO:0000256" key="7">
    <source>
        <dbReference type="ARBA" id="ARBA00022989"/>
    </source>
</evidence>
<dbReference type="GO" id="GO:0005524">
    <property type="term" value="F:ATP binding"/>
    <property type="evidence" value="ECO:0007669"/>
    <property type="project" value="UniProtKB-KW"/>
</dbReference>
<dbReference type="Pfam" id="PF00664">
    <property type="entry name" value="ABC_membrane"/>
    <property type="match status" value="1"/>
</dbReference>
<dbReference type="Gene3D" id="3.40.50.300">
    <property type="entry name" value="P-loop containing nucleotide triphosphate hydrolases"/>
    <property type="match status" value="1"/>
</dbReference>
<dbReference type="Proteomes" id="UP001530400">
    <property type="component" value="Unassembled WGS sequence"/>
</dbReference>
<reference evidence="12 13" key="1">
    <citation type="submission" date="2024-10" db="EMBL/GenBank/DDBJ databases">
        <title>Updated reference genomes for cyclostephanoid diatoms.</title>
        <authorList>
            <person name="Roberts W.R."/>
            <person name="Alverson A.J."/>
        </authorList>
    </citation>
    <scope>NUCLEOTIDE SEQUENCE [LARGE SCALE GENOMIC DNA]</scope>
    <source>
        <strain evidence="12 13">AJA010-31</strain>
    </source>
</reference>
<evidence type="ECO:0000259" key="11">
    <source>
        <dbReference type="PROSITE" id="PS50929"/>
    </source>
</evidence>
<dbReference type="InterPro" id="IPR003593">
    <property type="entry name" value="AAA+_ATPase"/>
</dbReference>
<evidence type="ECO:0000256" key="8">
    <source>
        <dbReference type="ARBA" id="ARBA00023136"/>
    </source>
</evidence>
<feature type="domain" description="ABC transmembrane type-1" evidence="11">
    <location>
        <begin position="68"/>
        <end position="372"/>
    </location>
</feature>
<dbReference type="PANTHER" id="PTHR24221:SF620">
    <property type="entry name" value="ABC TRANSMEMBRANE TYPE-1 DOMAIN-CONTAINING PROTEIN"/>
    <property type="match status" value="1"/>
</dbReference>
<comment type="caution">
    <text evidence="12">The sequence shown here is derived from an EMBL/GenBank/DDBJ whole genome shotgun (WGS) entry which is preliminary data.</text>
</comment>
<keyword evidence="2" id="KW-0813">Transport</keyword>
<comment type="subcellular location">
    <subcellularLocation>
        <location evidence="1">Cell membrane</location>
        <topology evidence="1">Multi-pass membrane protein</topology>
    </subcellularLocation>
</comment>
<evidence type="ECO:0000256" key="2">
    <source>
        <dbReference type="ARBA" id="ARBA00022448"/>
    </source>
</evidence>
<feature type="region of interest" description="Disordered" evidence="9">
    <location>
        <begin position="1"/>
        <end position="39"/>
    </location>
</feature>
<dbReference type="PROSITE" id="PS50893">
    <property type="entry name" value="ABC_TRANSPORTER_2"/>
    <property type="match status" value="1"/>
</dbReference>
<dbReference type="AlphaFoldDB" id="A0ABD3MUE0"/>
<dbReference type="SMART" id="SM00382">
    <property type="entry name" value="AAA"/>
    <property type="match status" value="1"/>
</dbReference>
<evidence type="ECO:0000259" key="10">
    <source>
        <dbReference type="PROSITE" id="PS50893"/>
    </source>
</evidence>
<keyword evidence="5" id="KW-0547">Nucleotide-binding</keyword>
<evidence type="ECO:0000256" key="3">
    <source>
        <dbReference type="ARBA" id="ARBA00022475"/>
    </source>
</evidence>
<dbReference type="InterPro" id="IPR036640">
    <property type="entry name" value="ABC1_TM_sf"/>
</dbReference>
<evidence type="ECO:0000256" key="5">
    <source>
        <dbReference type="ARBA" id="ARBA00022741"/>
    </source>
</evidence>
<evidence type="ECO:0000256" key="4">
    <source>
        <dbReference type="ARBA" id="ARBA00022692"/>
    </source>
</evidence>
<keyword evidence="3" id="KW-1003">Cell membrane</keyword>
<evidence type="ECO:0000313" key="13">
    <source>
        <dbReference type="Proteomes" id="UP001530400"/>
    </source>
</evidence>
<dbReference type="PROSITE" id="PS00211">
    <property type="entry name" value="ABC_TRANSPORTER_1"/>
    <property type="match status" value="1"/>
</dbReference>
<dbReference type="EMBL" id="JALLPJ020001383">
    <property type="protein sequence ID" value="KAL3766583.1"/>
    <property type="molecule type" value="Genomic_DNA"/>
</dbReference>
<dbReference type="InterPro" id="IPR027417">
    <property type="entry name" value="P-loop_NTPase"/>
</dbReference>
<evidence type="ECO:0000256" key="9">
    <source>
        <dbReference type="SAM" id="MobiDB-lite"/>
    </source>
</evidence>
<dbReference type="Gene3D" id="1.20.1560.10">
    <property type="entry name" value="ABC transporter type 1, transmembrane domain"/>
    <property type="match status" value="1"/>
</dbReference>
<dbReference type="PROSITE" id="PS50929">
    <property type="entry name" value="ABC_TM1F"/>
    <property type="match status" value="1"/>
</dbReference>
<evidence type="ECO:0000313" key="12">
    <source>
        <dbReference type="EMBL" id="KAL3766583.1"/>
    </source>
</evidence>
<dbReference type="Pfam" id="PF00005">
    <property type="entry name" value="ABC_tran"/>
    <property type="match status" value="1"/>
</dbReference>